<dbReference type="PATRIC" id="fig|862908.3.peg.2120"/>
<dbReference type="AlphaFoldDB" id="E1X460"/>
<organism evidence="1 2">
    <name type="scientific">Halobacteriovorax marinus (strain ATCC BAA-682 / DSM 15412 / SJ)</name>
    <name type="common">Bacteriovorax marinus</name>
    <dbReference type="NCBI Taxonomy" id="862908"/>
    <lineage>
        <taxon>Bacteria</taxon>
        <taxon>Pseudomonadati</taxon>
        <taxon>Bdellovibrionota</taxon>
        <taxon>Bacteriovoracia</taxon>
        <taxon>Bacteriovoracales</taxon>
        <taxon>Halobacteriovoraceae</taxon>
        <taxon>Halobacteriovorax</taxon>
    </lineage>
</organism>
<dbReference type="Proteomes" id="UP000008963">
    <property type="component" value="Chromosome"/>
</dbReference>
<dbReference type="HOGENOM" id="CLU_1303449_0_0_7"/>
<reference evidence="2" key="1">
    <citation type="journal article" date="2013" name="ISME J.">
        <title>A small predatory core genome in the divergent marine Bacteriovorax marinus SJ and the terrestrial Bdellovibrio bacteriovorus.</title>
        <authorList>
            <person name="Crossman L.C."/>
            <person name="Chen H."/>
            <person name="Cerdeno-Tarraga A.M."/>
            <person name="Brooks K."/>
            <person name="Quail M.A."/>
            <person name="Pineiro S.A."/>
            <person name="Hobley L."/>
            <person name="Sockett R.E."/>
            <person name="Bentley S.D."/>
            <person name="Parkhill J."/>
            <person name="Williams H.N."/>
            <person name="Stine O.C."/>
        </authorList>
    </citation>
    <scope>NUCLEOTIDE SEQUENCE [LARGE SCALE GENOMIC DNA]</scope>
    <source>
        <strain evidence="2">ATCC BAA-682 / DSM 15412 / SJ</strain>
    </source>
</reference>
<dbReference type="SUPFAM" id="SSF56214">
    <property type="entry name" value="4'-phosphopantetheinyl transferase"/>
    <property type="match status" value="1"/>
</dbReference>
<protein>
    <submittedName>
        <fullName evidence="1">Uncharacterized protein</fullName>
    </submittedName>
</protein>
<dbReference type="KEGG" id="bmx:BMS_2229"/>
<dbReference type="EMBL" id="FQ312005">
    <property type="protein sequence ID" value="CBW27031.1"/>
    <property type="molecule type" value="Genomic_DNA"/>
</dbReference>
<dbReference type="GO" id="GO:0008897">
    <property type="term" value="F:holo-[acyl-carrier-protein] synthase activity"/>
    <property type="evidence" value="ECO:0007669"/>
    <property type="project" value="InterPro"/>
</dbReference>
<evidence type="ECO:0000313" key="2">
    <source>
        <dbReference type="Proteomes" id="UP000008963"/>
    </source>
</evidence>
<dbReference type="GO" id="GO:0000287">
    <property type="term" value="F:magnesium ion binding"/>
    <property type="evidence" value="ECO:0007669"/>
    <property type="project" value="InterPro"/>
</dbReference>
<sequence length="211" mass="24284">MNTIYDKFMTLSQQEISLLFDTLSIKLEDTYQGEIPRDVSEVYPSKKRVRDHYTSRLALLHALESLKGPESFQNYSDLIIDNHHHLRKAPEILVSLTHTIELAAAVVSNHPKISSLGIDLESTQREMKEGILKFFIRDEDTESDPLKNWCIKEAAFKALSPLYNLEKRLVLKDIIISKDKTFFLETLPELKGHYSIEERKGHYLALAITLA</sequence>
<dbReference type="STRING" id="862908.BMS_2229"/>
<name>E1X460_HALMS</name>
<accession>E1X460</accession>
<dbReference type="InterPro" id="IPR037143">
    <property type="entry name" value="4-PPantetheinyl_Trfase_dom_sf"/>
</dbReference>
<keyword evidence="2" id="KW-1185">Reference proteome</keyword>
<evidence type="ECO:0000313" key="1">
    <source>
        <dbReference type="EMBL" id="CBW27031.1"/>
    </source>
</evidence>
<dbReference type="eggNOG" id="COG2977">
    <property type="taxonomic scope" value="Bacteria"/>
</dbReference>
<gene>
    <name evidence="1" type="ordered locus">BMS_2229</name>
</gene>
<proteinExistence type="predicted"/>